<dbReference type="PANTHER" id="PTHR33162:SF1">
    <property type="entry name" value="SEC-INDEPENDENT PROTEIN TRANSLOCASE PROTEIN TATA, CHLOROPLASTIC"/>
    <property type="match status" value="1"/>
</dbReference>
<evidence type="ECO:0000256" key="8">
    <source>
        <dbReference type="SAM" id="MobiDB-lite"/>
    </source>
</evidence>
<protein>
    <recommendedName>
        <fullName evidence="12">Sec-independent protein translocase protein TatA</fullName>
    </recommendedName>
</protein>
<dbReference type="EMBL" id="LS974618">
    <property type="protein sequence ID" value="CAG7895706.1"/>
    <property type="molecule type" value="Genomic_DNA"/>
</dbReference>
<accession>A0A3P6ALR7</accession>
<evidence type="ECO:0000256" key="3">
    <source>
        <dbReference type="ARBA" id="ARBA00022692"/>
    </source>
</evidence>
<feature type="transmembrane region" description="Helical" evidence="9">
    <location>
        <begin position="37"/>
        <end position="55"/>
    </location>
</feature>
<name>A0A3P6ALR7_BRACM</name>
<dbReference type="GO" id="GO:0015031">
    <property type="term" value="P:protein transport"/>
    <property type="evidence" value="ECO:0007669"/>
    <property type="project" value="UniProtKB-KW"/>
</dbReference>
<evidence type="ECO:0000313" key="11">
    <source>
        <dbReference type="EMBL" id="VDC92407.1"/>
    </source>
</evidence>
<evidence type="ECO:0000256" key="9">
    <source>
        <dbReference type="SAM" id="Phobius"/>
    </source>
</evidence>
<evidence type="ECO:0000256" key="1">
    <source>
        <dbReference type="ARBA" id="ARBA00004167"/>
    </source>
</evidence>
<dbReference type="EMBL" id="LR031573">
    <property type="protein sequence ID" value="VDC92407.1"/>
    <property type="molecule type" value="Genomic_DNA"/>
</dbReference>
<evidence type="ECO:0000256" key="4">
    <source>
        <dbReference type="ARBA" id="ARBA00022927"/>
    </source>
</evidence>
<dbReference type="Proteomes" id="UP000694005">
    <property type="component" value="Chromosome A02"/>
</dbReference>
<feature type="region of interest" description="Disordered" evidence="8">
    <location>
        <begin position="77"/>
        <end position="115"/>
    </location>
</feature>
<dbReference type="AlphaFoldDB" id="A0A3P6ALR7"/>
<evidence type="ECO:0008006" key="12">
    <source>
        <dbReference type="Google" id="ProtNLM"/>
    </source>
</evidence>
<keyword evidence="5 9" id="KW-1133">Transmembrane helix</keyword>
<keyword evidence="3 9" id="KW-0812">Transmembrane</keyword>
<keyword evidence="6" id="KW-0811">Translocation</keyword>
<dbReference type="Gramene" id="A02p46580.2_BraZ1">
    <property type="protein sequence ID" value="A02p46580.2_BraZ1.CDS"/>
    <property type="gene ID" value="A02g46580.2_BraZ1"/>
</dbReference>
<dbReference type="InterPro" id="IPR003369">
    <property type="entry name" value="TatA/B/E"/>
</dbReference>
<dbReference type="PANTHER" id="PTHR33162">
    <property type="entry name" value="SEC-INDEPENDENT PROTEIN TRANSLOCASE PROTEIN TATA, CHLOROPLASTIC"/>
    <property type="match status" value="1"/>
</dbReference>
<gene>
    <name evidence="11" type="ORF">BRAA02T08810Z</name>
    <name evidence="10" type="ORF">BRAPAZ1V2_A02P46580.2</name>
</gene>
<evidence type="ECO:0000256" key="6">
    <source>
        <dbReference type="ARBA" id="ARBA00023010"/>
    </source>
</evidence>
<keyword evidence="7 9" id="KW-0472">Membrane</keyword>
<comment type="subcellular location">
    <subcellularLocation>
        <location evidence="1">Membrane</location>
        <topology evidence="1">Single-pass membrane protein</topology>
    </subcellularLocation>
</comment>
<evidence type="ECO:0000256" key="2">
    <source>
        <dbReference type="ARBA" id="ARBA00022448"/>
    </source>
</evidence>
<evidence type="ECO:0000256" key="7">
    <source>
        <dbReference type="ARBA" id="ARBA00023136"/>
    </source>
</evidence>
<sequence>MATNVATLSSLTPVYLPLSSSRSSFYSGCFTVTIRPNTLSLLALAVVAGVVALLFGPKKLPEIGKTVKSFQQAAKEFESELETEPEHSVTDPSPVARRNNVEEKTEASSSSKDNV</sequence>
<keyword evidence="4" id="KW-0653">Protein transport</keyword>
<evidence type="ECO:0000313" key="10">
    <source>
        <dbReference type="EMBL" id="CAG7895706.1"/>
    </source>
</evidence>
<proteinExistence type="predicted"/>
<dbReference type="Gene3D" id="1.20.5.3310">
    <property type="match status" value="1"/>
</dbReference>
<dbReference type="GO" id="GO:0016020">
    <property type="term" value="C:membrane"/>
    <property type="evidence" value="ECO:0007669"/>
    <property type="project" value="UniProtKB-SubCell"/>
</dbReference>
<organism evidence="11">
    <name type="scientific">Brassica campestris</name>
    <name type="common">Field mustard</name>
    <dbReference type="NCBI Taxonomy" id="3711"/>
    <lineage>
        <taxon>Eukaryota</taxon>
        <taxon>Viridiplantae</taxon>
        <taxon>Streptophyta</taxon>
        <taxon>Embryophyta</taxon>
        <taxon>Tracheophyta</taxon>
        <taxon>Spermatophyta</taxon>
        <taxon>Magnoliopsida</taxon>
        <taxon>eudicotyledons</taxon>
        <taxon>Gunneridae</taxon>
        <taxon>Pentapetalae</taxon>
        <taxon>rosids</taxon>
        <taxon>malvids</taxon>
        <taxon>Brassicales</taxon>
        <taxon>Brassicaceae</taxon>
        <taxon>Brassiceae</taxon>
        <taxon>Brassica</taxon>
    </lineage>
</organism>
<dbReference type="Pfam" id="PF02416">
    <property type="entry name" value="TatA_B_E"/>
    <property type="match status" value="1"/>
</dbReference>
<keyword evidence="2" id="KW-0813">Transport</keyword>
<evidence type="ECO:0000256" key="5">
    <source>
        <dbReference type="ARBA" id="ARBA00022989"/>
    </source>
</evidence>
<reference evidence="11" key="1">
    <citation type="submission" date="2018-11" db="EMBL/GenBank/DDBJ databases">
        <authorList>
            <consortium name="Genoscope - CEA"/>
            <person name="William W."/>
        </authorList>
    </citation>
    <scope>NUCLEOTIDE SEQUENCE</scope>
</reference>